<accession>A0A9P2QNW2</accession>
<evidence type="ECO:0000313" key="2">
    <source>
        <dbReference type="EMBL" id="MCC3805973.1"/>
    </source>
</evidence>
<reference evidence="2" key="2">
    <citation type="submission" date="2020-09" db="EMBL/GenBank/DDBJ databases">
        <title>Genome sequence of Vibrio parahaemolyticus isolates.</title>
        <authorList>
            <person name="Hammerl J.A."/>
            <person name="Strauch E."/>
        </authorList>
    </citation>
    <scope>NUCLEOTIDE SEQUENCE</scope>
    <source>
        <strain evidence="2">17-VB00146</strain>
    </source>
</reference>
<dbReference type="Proteomes" id="UP000321504">
    <property type="component" value="Unassembled WGS sequence"/>
</dbReference>
<dbReference type="RefSeq" id="WP_020841762.1">
    <property type="nucleotide sequence ID" value="NZ_CAMFHI010000010.1"/>
</dbReference>
<organism evidence="2 5">
    <name type="scientific">Vibrio parahaemolyticus</name>
    <dbReference type="NCBI Taxonomy" id="670"/>
    <lineage>
        <taxon>Bacteria</taxon>
        <taxon>Pseudomonadati</taxon>
        <taxon>Pseudomonadota</taxon>
        <taxon>Gammaproteobacteria</taxon>
        <taxon>Vibrionales</taxon>
        <taxon>Vibrionaceae</taxon>
        <taxon>Vibrio</taxon>
    </lineage>
</organism>
<sequence>MKRLITLASLLALTTAPSVVFAGGYQWTNNTQTIHGAVVDSKEAAYDMGRVMLQDYQNKSSGQLRDEFTRKSEFVDRQSFSITDSKVTVDEFMESNGQVTYQPVVNVTYEYRMREPGRY</sequence>
<evidence type="ECO:0000256" key="1">
    <source>
        <dbReference type="SAM" id="SignalP"/>
    </source>
</evidence>
<evidence type="ECO:0000313" key="3">
    <source>
        <dbReference type="EMBL" id="TXN17507.1"/>
    </source>
</evidence>
<dbReference type="Proteomes" id="UP000726777">
    <property type="component" value="Unassembled WGS sequence"/>
</dbReference>
<feature type="chain" id="PRO_5042782535" evidence="1">
    <location>
        <begin position="23"/>
        <end position="119"/>
    </location>
</feature>
<evidence type="ECO:0000313" key="4">
    <source>
        <dbReference type="Proteomes" id="UP000321504"/>
    </source>
</evidence>
<dbReference type="AlphaFoldDB" id="A0A9P2QNW2"/>
<dbReference type="EMBL" id="VRMQ01000001">
    <property type="protein sequence ID" value="TXN17507.1"/>
    <property type="molecule type" value="Genomic_DNA"/>
</dbReference>
<protein>
    <submittedName>
        <fullName evidence="2">DUF3316 domain-containing protein</fullName>
    </submittedName>
</protein>
<gene>
    <name evidence="3" type="ORF">FVP01_00530</name>
    <name evidence="2" type="ORF">IB292_13040</name>
</gene>
<reference evidence="3 4" key="1">
    <citation type="submission" date="2019-08" db="EMBL/GenBank/DDBJ databases">
        <title>Emerging of two pre-pandemic pathogenic O4:KUT lineages of Vibrio parahaemolyticus in coastal eastern China.</title>
        <authorList>
            <person name="Yu H."/>
        </authorList>
    </citation>
    <scope>NUCLEOTIDE SEQUENCE [LARGE SCALE GENOMIC DNA]</scope>
    <source>
        <strain evidence="3 4">HZ17-383</strain>
    </source>
</reference>
<proteinExistence type="predicted"/>
<name>A0A9P2QNW2_VIBPH</name>
<dbReference type="EMBL" id="JACVHL010000012">
    <property type="protein sequence ID" value="MCC3805973.1"/>
    <property type="molecule type" value="Genomic_DNA"/>
</dbReference>
<keyword evidence="1" id="KW-0732">Signal</keyword>
<feature type="signal peptide" evidence="1">
    <location>
        <begin position="1"/>
        <end position="22"/>
    </location>
</feature>
<dbReference type="Pfam" id="PF11777">
    <property type="entry name" value="DUF3316"/>
    <property type="match status" value="1"/>
</dbReference>
<dbReference type="InterPro" id="IPR016879">
    <property type="entry name" value="UCP028299"/>
</dbReference>
<evidence type="ECO:0000313" key="5">
    <source>
        <dbReference type="Proteomes" id="UP000726777"/>
    </source>
</evidence>
<comment type="caution">
    <text evidence="2">The sequence shown here is derived from an EMBL/GenBank/DDBJ whole genome shotgun (WGS) entry which is preliminary data.</text>
</comment>